<dbReference type="OrthoDB" id="3564616at2759"/>
<sequence>MASSHLVRPPSRTGTANGSEHLGHPRGAAFDALRSLSASPTPPPPPGPSSRSSPKPQNRGNAVGNTLHTGLAGKICVLRADALSHQADLVVCPADQGLSSNWNDVTQRIREAAGPMLRATLDDRYPQGLQTPPTELADTNDVNSPLKSYFGTVKHTDSFEMSNCDWLVHSCQPLYSSDSNVESDDPEAYNYSQIGIRNNRKYCSVMLALKRAHRVSVENRSRMFTVAIPEFQHGGQITPRDDAVLTLSALVNFFNHPIWGARRYNAIFRVDILVEPGKAGDAYANAYDFAWFAMRMNLEEKTGTPNPKNGFLGKPYPIEHPQLPIIDPTASYYAMTTRHSVDMGRMSSFNVSTDLDVKQTEVHKKEEMKHYAGHDADPSQRENCYDSTGSQNSTTTFPVLAALTYITKQRRLSSLSPTAEIAQRYRSPCPSPETPRQDRTFTNQHQQPITAHNPPIATPKKLLSPPPGFALTPKEEPGVTSRFSSTSTIVPTLTIEITPPTNLDIFPSRSPSPTIEPTKLHSPVEIEYDIRKIKNSRASYDEILVVKTPTTPFAMSQMMASQSNQSHHIDNIEVQDVNVDFSDGFVAQNVLDDDEYRFEEPILAQPSARSSRKMTRDLRALNDLNGGFDGPYWQNKRMRKRKRGPEEGGFTSVN</sequence>
<name>S3D2C7_GLAL2</name>
<feature type="compositionally biased region" description="Basic and acidic residues" evidence="1">
    <location>
        <begin position="369"/>
        <end position="384"/>
    </location>
</feature>
<dbReference type="Gene3D" id="3.40.220.10">
    <property type="entry name" value="Leucine Aminopeptidase, subunit E, domain 1"/>
    <property type="match status" value="1"/>
</dbReference>
<proteinExistence type="predicted"/>
<dbReference type="InterPro" id="IPR043472">
    <property type="entry name" value="Macro_dom-like"/>
</dbReference>
<evidence type="ECO:0000313" key="2">
    <source>
        <dbReference type="EMBL" id="EPE31980.1"/>
    </source>
</evidence>
<reference evidence="2 3" key="1">
    <citation type="journal article" date="2013" name="BMC Genomics">
        <title>Genomics-driven discovery of the pneumocandin biosynthetic gene cluster in the fungus Glarea lozoyensis.</title>
        <authorList>
            <person name="Chen L."/>
            <person name="Yue Q."/>
            <person name="Zhang X."/>
            <person name="Xiang M."/>
            <person name="Wang C."/>
            <person name="Li S."/>
            <person name="Che Y."/>
            <person name="Ortiz-Lopez F.J."/>
            <person name="Bills G.F."/>
            <person name="Liu X."/>
            <person name="An Z."/>
        </authorList>
    </citation>
    <scope>NUCLEOTIDE SEQUENCE [LARGE SCALE GENOMIC DNA]</scope>
    <source>
        <strain evidence="3">ATCC 20868 / MF5171</strain>
    </source>
</reference>
<dbReference type="HOGENOM" id="CLU_419217_0_0_1"/>
<organism evidence="2 3">
    <name type="scientific">Glarea lozoyensis (strain ATCC 20868 / MF5171)</name>
    <dbReference type="NCBI Taxonomy" id="1116229"/>
    <lineage>
        <taxon>Eukaryota</taxon>
        <taxon>Fungi</taxon>
        <taxon>Dikarya</taxon>
        <taxon>Ascomycota</taxon>
        <taxon>Pezizomycotina</taxon>
        <taxon>Leotiomycetes</taxon>
        <taxon>Helotiales</taxon>
        <taxon>Helotiaceae</taxon>
        <taxon>Glarea</taxon>
    </lineage>
</organism>
<dbReference type="RefSeq" id="XP_008081035.1">
    <property type="nucleotide sequence ID" value="XM_008082844.1"/>
</dbReference>
<keyword evidence="3" id="KW-1185">Reference proteome</keyword>
<dbReference type="AlphaFoldDB" id="S3D2C7"/>
<accession>S3D2C7</accession>
<dbReference type="EMBL" id="KE145360">
    <property type="protein sequence ID" value="EPE31980.1"/>
    <property type="molecule type" value="Genomic_DNA"/>
</dbReference>
<feature type="region of interest" description="Disordered" evidence="1">
    <location>
        <begin position="632"/>
        <end position="654"/>
    </location>
</feature>
<evidence type="ECO:0000313" key="3">
    <source>
        <dbReference type="Proteomes" id="UP000016922"/>
    </source>
</evidence>
<gene>
    <name evidence="2" type="ORF">GLAREA_12062</name>
</gene>
<protein>
    <submittedName>
        <fullName evidence="2">Uncharacterized protein</fullName>
    </submittedName>
</protein>
<dbReference type="GeneID" id="19471103"/>
<dbReference type="Proteomes" id="UP000016922">
    <property type="component" value="Unassembled WGS sequence"/>
</dbReference>
<feature type="region of interest" description="Disordered" evidence="1">
    <location>
        <begin position="1"/>
        <end position="66"/>
    </location>
</feature>
<feature type="region of interest" description="Disordered" evidence="1">
    <location>
        <begin position="369"/>
        <end position="391"/>
    </location>
</feature>
<evidence type="ECO:0000256" key="1">
    <source>
        <dbReference type="SAM" id="MobiDB-lite"/>
    </source>
</evidence>
<dbReference type="KEGG" id="glz:GLAREA_12062"/>